<evidence type="ECO:0000256" key="5">
    <source>
        <dbReference type="ARBA" id="ARBA00022833"/>
    </source>
</evidence>
<evidence type="ECO:0000256" key="4">
    <source>
        <dbReference type="ARBA" id="ARBA00022771"/>
    </source>
</evidence>
<evidence type="ECO:0000313" key="10">
    <source>
        <dbReference type="EMBL" id="CAL4083962.1"/>
    </source>
</evidence>
<name>A0AAV2QFB2_MEGNR</name>
<evidence type="ECO:0000313" key="11">
    <source>
        <dbReference type="Proteomes" id="UP001497623"/>
    </source>
</evidence>
<dbReference type="PROSITE" id="PS00028">
    <property type="entry name" value="ZINC_FINGER_C2H2_1"/>
    <property type="match status" value="2"/>
</dbReference>
<feature type="domain" description="C2H2-type" evidence="9">
    <location>
        <begin position="185"/>
        <end position="212"/>
    </location>
</feature>
<dbReference type="GO" id="GO:0006357">
    <property type="term" value="P:regulation of transcription by RNA polymerase II"/>
    <property type="evidence" value="ECO:0007669"/>
    <property type="project" value="TreeGrafter"/>
</dbReference>
<keyword evidence="3" id="KW-0677">Repeat</keyword>
<dbReference type="AlphaFoldDB" id="A0AAV2QFB2"/>
<dbReference type="SUPFAM" id="SSF57667">
    <property type="entry name" value="beta-beta-alpha zinc fingers"/>
    <property type="match status" value="2"/>
</dbReference>
<evidence type="ECO:0000256" key="8">
    <source>
        <dbReference type="PROSITE-ProRule" id="PRU00042"/>
    </source>
</evidence>
<dbReference type="PANTHER" id="PTHR24404:SF114">
    <property type="entry name" value="KLUMPFUSS, ISOFORM B-RELATED"/>
    <property type="match status" value="1"/>
</dbReference>
<dbReference type="SMART" id="SM00355">
    <property type="entry name" value="ZnF_C2H2"/>
    <property type="match status" value="5"/>
</dbReference>
<dbReference type="EMBL" id="CAXKWB010006698">
    <property type="protein sequence ID" value="CAL4083962.1"/>
    <property type="molecule type" value="Genomic_DNA"/>
</dbReference>
<evidence type="ECO:0000256" key="1">
    <source>
        <dbReference type="ARBA" id="ARBA00004123"/>
    </source>
</evidence>
<comment type="subcellular location">
    <subcellularLocation>
        <location evidence="1">Nucleus</location>
    </subcellularLocation>
</comment>
<dbReference type="PANTHER" id="PTHR24404">
    <property type="entry name" value="ZINC FINGER PROTEIN"/>
    <property type="match status" value="1"/>
</dbReference>
<dbReference type="GO" id="GO:0000978">
    <property type="term" value="F:RNA polymerase II cis-regulatory region sequence-specific DNA binding"/>
    <property type="evidence" value="ECO:0007669"/>
    <property type="project" value="TreeGrafter"/>
</dbReference>
<keyword evidence="7" id="KW-0539">Nucleus</keyword>
<dbReference type="InterPro" id="IPR013087">
    <property type="entry name" value="Znf_C2H2_type"/>
</dbReference>
<evidence type="ECO:0000256" key="7">
    <source>
        <dbReference type="ARBA" id="ARBA00023242"/>
    </source>
</evidence>
<proteinExistence type="predicted"/>
<gene>
    <name evidence="10" type="ORF">MNOR_LOCUS12279</name>
</gene>
<keyword evidence="6" id="KW-0238">DNA-binding</keyword>
<evidence type="ECO:0000256" key="6">
    <source>
        <dbReference type="ARBA" id="ARBA00023125"/>
    </source>
</evidence>
<dbReference type="InterPro" id="IPR036236">
    <property type="entry name" value="Znf_C2H2_sf"/>
</dbReference>
<protein>
    <recommendedName>
        <fullName evidence="9">C2H2-type domain-containing protein</fullName>
    </recommendedName>
</protein>
<comment type="caution">
    <text evidence="10">The sequence shown here is derived from an EMBL/GenBank/DDBJ whole genome shotgun (WGS) entry which is preliminary data.</text>
</comment>
<sequence>MNICDNVKLKKSTEGKNVFGKSMVGNIDSGQSNVNDDLIIKVETSSYNSPTEAGITEFETEVSDSDSNCLSKNKYYGAYYKLLNDLGNLNIIKYICHRCKPQKSFIDQQCFEAHNLWHTGDKKPYKCSKCDYVCRCKSLLQKHKRNHHIDPEMFKCPFCEYKTDISGVRLGSLHRHMRSHPEFPFKCDECGESFIEFHLFEEHMYSHKFDNLLQSHFHCRNCGRKFKTKKEEIDHLTGTNGVTICFAVLATEMRKVKAKLQQ</sequence>
<evidence type="ECO:0000256" key="2">
    <source>
        <dbReference type="ARBA" id="ARBA00022723"/>
    </source>
</evidence>
<evidence type="ECO:0000256" key="3">
    <source>
        <dbReference type="ARBA" id="ARBA00022737"/>
    </source>
</evidence>
<keyword evidence="11" id="KW-1185">Reference proteome</keyword>
<dbReference type="GO" id="GO:0003700">
    <property type="term" value="F:DNA-binding transcription factor activity"/>
    <property type="evidence" value="ECO:0007669"/>
    <property type="project" value="TreeGrafter"/>
</dbReference>
<organism evidence="10 11">
    <name type="scientific">Meganyctiphanes norvegica</name>
    <name type="common">Northern krill</name>
    <name type="synonym">Thysanopoda norvegica</name>
    <dbReference type="NCBI Taxonomy" id="48144"/>
    <lineage>
        <taxon>Eukaryota</taxon>
        <taxon>Metazoa</taxon>
        <taxon>Ecdysozoa</taxon>
        <taxon>Arthropoda</taxon>
        <taxon>Crustacea</taxon>
        <taxon>Multicrustacea</taxon>
        <taxon>Malacostraca</taxon>
        <taxon>Eumalacostraca</taxon>
        <taxon>Eucarida</taxon>
        <taxon>Euphausiacea</taxon>
        <taxon>Euphausiidae</taxon>
        <taxon>Meganyctiphanes</taxon>
    </lineage>
</organism>
<dbReference type="GO" id="GO:0005634">
    <property type="term" value="C:nucleus"/>
    <property type="evidence" value="ECO:0007669"/>
    <property type="project" value="UniProtKB-SubCell"/>
</dbReference>
<keyword evidence="2" id="KW-0479">Metal-binding</keyword>
<keyword evidence="4 8" id="KW-0863">Zinc-finger</keyword>
<feature type="domain" description="C2H2-type" evidence="9">
    <location>
        <begin position="125"/>
        <end position="152"/>
    </location>
</feature>
<dbReference type="Gene3D" id="3.30.160.60">
    <property type="entry name" value="Classic Zinc Finger"/>
    <property type="match status" value="2"/>
</dbReference>
<dbReference type="GO" id="GO:0008270">
    <property type="term" value="F:zinc ion binding"/>
    <property type="evidence" value="ECO:0007669"/>
    <property type="project" value="UniProtKB-KW"/>
</dbReference>
<reference evidence="10 11" key="1">
    <citation type="submission" date="2024-05" db="EMBL/GenBank/DDBJ databases">
        <authorList>
            <person name="Wallberg A."/>
        </authorList>
    </citation>
    <scope>NUCLEOTIDE SEQUENCE [LARGE SCALE GENOMIC DNA]</scope>
</reference>
<evidence type="ECO:0000259" key="9">
    <source>
        <dbReference type="PROSITE" id="PS50157"/>
    </source>
</evidence>
<dbReference type="InterPro" id="IPR050589">
    <property type="entry name" value="Ikaros_C2H2-ZF"/>
</dbReference>
<dbReference type="PROSITE" id="PS50157">
    <property type="entry name" value="ZINC_FINGER_C2H2_2"/>
    <property type="match status" value="2"/>
</dbReference>
<accession>A0AAV2QFB2</accession>
<dbReference type="Proteomes" id="UP001497623">
    <property type="component" value="Unassembled WGS sequence"/>
</dbReference>
<keyword evidence="5" id="KW-0862">Zinc</keyword>